<evidence type="ECO:0000313" key="10">
    <source>
        <dbReference type="EMBL" id="PJE35956.1"/>
    </source>
</evidence>
<keyword evidence="4" id="KW-0808">Transferase</keyword>
<keyword evidence="5" id="KW-0547">Nucleotide-binding</keyword>
<name>A0A2M8IZI4_9RHOB</name>
<dbReference type="RefSeq" id="WP_100163197.1">
    <property type="nucleotide sequence ID" value="NZ_PGTB01000063.1"/>
</dbReference>
<organism evidence="10 11">
    <name type="scientific">Pseudooceanicola lipolyticus</name>
    <dbReference type="NCBI Taxonomy" id="2029104"/>
    <lineage>
        <taxon>Bacteria</taxon>
        <taxon>Pseudomonadati</taxon>
        <taxon>Pseudomonadota</taxon>
        <taxon>Alphaproteobacteria</taxon>
        <taxon>Rhodobacterales</taxon>
        <taxon>Paracoccaceae</taxon>
        <taxon>Pseudooceanicola</taxon>
    </lineage>
</organism>
<keyword evidence="11" id="KW-1185">Reference proteome</keyword>
<dbReference type="Proteomes" id="UP000231553">
    <property type="component" value="Unassembled WGS sequence"/>
</dbReference>
<comment type="caution">
    <text evidence="10">The sequence shown here is derived from an EMBL/GenBank/DDBJ whole genome shotgun (WGS) entry which is preliminary data.</text>
</comment>
<evidence type="ECO:0000256" key="8">
    <source>
        <dbReference type="SAM" id="Phobius"/>
    </source>
</evidence>
<accession>A0A2M8IZI4</accession>
<evidence type="ECO:0000256" key="7">
    <source>
        <dbReference type="ARBA" id="ARBA00022840"/>
    </source>
</evidence>
<feature type="domain" description="Signal transduction histidine kinase subgroup 2 dimerisation and phosphoacceptor" evidence="9">
    <location>
        <begin position="380"/>
        <end position="450"/>
    </location>
</feature>
<dbReference type="Pfam" id="PF07568">
    <property type="entry name" value="HisKA_2"/>
    <property type="match status" value="1"/>
</dbReference>
<reference evidence="10 11" key="1">
    <citation type="journal article" date="2018" name="Int. J. Syst. Evol. Microbiol.">
        <title>Pseudooceanicola lipolyticus sp. nov., a marine alphaproteobacterium, reclassification of Oceanicola flagellatus as Pseudooceanicola flagellatus comb. nov. and emended description of the genus Pseudooceanicola.</title>
        <authorList>
            <person name="Huang M.-M."/>
            <person name="Guo L.-L."/>
            <person name="Wu Y.-H."/>
            <person name="Lai Q.-L."/>
            <person name="Shao Z.-Z."/>
            <person name="Wang C.-S."/>
            <person name="Wu M."/>
            <person name="Xu X.-W."/>
        </authorList>
    </citation>
    <scope>NUCLEOTIDE SEQUENCE [LARGE SCALE GENOMIC DNA]</scope>
    <source>
        <strain evidence="10 11">157</strain>
    </source>
</reference>
<evidence type="ECO:0000256" key="2">
    <source>
        <dbReference type="ARBA" id="ARBA00012438"/>
    </source>
</evidence>
<keyword evidence="3" id="KW-0597">Phosphoprotein</keyword>
<evidence type="ECO:0000256" key="5">
    <source>
        <dbReference type="ARBA" id="ARBA00022741"/>
    </source>
</evidence>
<dbReference type="OrthoDB" id="9767435at2"/>
<keyword evidence="8" id="KW-1133">Transmembrane helix</keyword>
<comment type="catalytic activity">
    <reaction evidence="1">
        <text>ATP + protein L-histidine = ADP + protein N-phospho-L-histidine.</text>
        <dbReference type="EC" id="2.7.13.3"/>
    </reaction>
</comment>
<dbReference type="PANTHER" id="PTHR41523:SF8">
    <property type="entry name" value="ETHYLENE RESPONSE SENSOR PROTEIN"/>
    <property type="match status" value="1"/>
</dbReference>
<keyword evidence="7" id="KW-0067">ATP-binding</keyword>
<evidence type="ECO:0000256" key="4">
    <source>
        <dbReference type="ARBA" id="ARBA00022679"/>
    </source>
</evidence>
<dbReference type="AlphaFoldDB" id="A0A2M8IZI4"/>
<dbReference type="GO" id="GO:0004673">
    <property type="term" value="F:protein histidine kinase activity"/>
    <property type="evidence" value="ECO:0007669"/>
    <property type="project" value="UniProtKB-EC"/>
</dbReference>
<dbReference type="InterPro" id="IPR036890">
    <property type="entry name" value="HATPase_C_sf"/>
</dbReference>
<evidence type="ECO:0000259" key="9">
    <source>
        <dbReference type="Pfam" id="PF07568"/>
    </source>
</evidence>
<dbReference type="GO" id="GO:0005524">
    <property type="term" value="F:ATP binding"/>
    <property type="evidence" value="ECO:0007669"/>
    <property type="project" value="UniProtKB-KW"/>
</dbReference>
<evidence type="ECO:0000256" key="6">
    <source>
        <dbReference type="ARBA" id="ARBA00022777"/>
    </source>
</evidence>
<dbReference type="Gene3D" id="3.30.565.10">
    <property type="entry name" value="Histidine kinase-like ATPase, C-terminal domain"/>
    <property type="match status" value="1"/>
</dbReference>
<proteinExistence type="predicted"/>
<sequence length="577" mass="63922">MIEAKSDPTRWWNGLRFRLVFMMSLALLPIGLIAVMQTRAVSEKVRRNTELALLAEIEQVAYRERLNIQRAFGVADSVAALVGTFQEDPDTCSARLMSIMEQSDRFSFLGIIPSSGVMTCSTAGATEQLTSRPRFQQLVGSKERLVRVVPDAPISGGPVINVSIPLFDADKVVGRVSVSIPHSPPVPMSDRSKNDAFKSNALVEVLTFNDTGEILSSLGERDQLTALLPQGLTPANLTEHRARAFSTLDRKGNDRIYTVVPVEADQLYILGIWDAQTGVEEQSGDRLPPILFPALMWLTSLAVVLFAIHRLVSRHVRSLRRQMVRFARDRKVSEKASGSRDMPAELHEIQTSFNNMAYSIIRDEATLEDAVHEKNVLIREIHHRVKNNLQLISSILNMQIRDAQSDETRSVLRRVQDRVLSLATIHRDLYQANSAGRVNVGNLLKEIVQKSVEIGAETATAVRVETDIDDVHLYPDQAVPMSLLAAEAATNAMKYVDAREGTDPWIRVTFKACEDKTCVFRFENSARVNETAGSTGMGARLINAFAIQLGATIEVESSDEAYTLTVTFTAADFSDEG</sequence>
<protein>
    <recommendedName>
        <fullName evidence="2">histidine kinase</fullName>
        <ecNumber evidence="2">2.7.13.3</ecNumber>
    </recommendedName>
</protein>
<keyword evidence="8" id="KW-0812">Transmembrane</keyword>
<evidence type="ECO:0000256" key="3">
    <source>
        <dbReference type="ARBA" id="ARBA00022553"/>
    </source>
</evidence>
<keyword evidence="6" id="KW-0418">Kinase</keyword>
<evidence type="ECO:0000313" key="11">
    <source>
        <dbReference type="Proteomes" id="UP000231553"/>
    </source>
</evidence>
<dbReference type="EC" id="2.7.13.3" evidence="2"/>
<dbReference type="InterPro" id="IPR011495">
    <property type="entry name" value="Sig_transdc_His_kin_sub2_dim/P"/>
</dbReference>
<dbReference type="SUPFAM" id="SSF55874">
    <property type="entry name" value="ATPase domain of HSP90 chaperone/DNA topoisomerase II/histidine kinase"/>
    <property type="match status" value="1"/>
</dbReference>
<keyword evidence="8" id="KW-0472">Membrane</keyword>
<dbReference type="Gene3D" id="3.30.450.20">
    <property type="entry name" value="PAS domain"/>
    <property type="match status" value="2"/>
</dbReference>
<gene>
    <name evidence="10" type="ORF">CVM52_14455</name>
</gene>
<dbReference type="PANTHER" id="PTHR41523">
    <property type="entry name" value="TWO-COMPONENT SYSTEM SENSOR PROTEIN"/>
    <property type="match status" value="1"/>
</dbReference>
<evidence type="ECO:0000256" key="1">
    <source>
        <dbReference type="ARBA" id="ARBA00000085"/>
    </source>
</evidence>
<dbReference type="EMBL" id="PGTB01000063">
    <property type="protein sequence ID" value="PJE35956.1"/>
    <property type="molecule type" value="Genomic_DNA"/>
</dbReference>
<feature type="transmembrane region" description="Helical" evidence="8">
    <location>
        <begin position="290"/>
        <end position="312"/>
    </location>
</feature>